<protein>
    <submittedName>
        <fullName evidence="2">Uncharacterized protein</fullName>
    </submittedName>
</protein>
<evidence type="ECO:0000313" key="3">
    <source>
        <dbReference type="Proteomes" id="UP000582837"/>
    </source>
</evidence>
<sequence>MSTAARVGAAALAARGAVLLVAVLCAAELQAQNYQGPDGDGLCPARVGMVANHNGEFFRGEGIVEQDLVFWTRYRFVAHNLGGMGGIEMAGFFYLSKPDCYWNETGIFLIVSPVIEYYGPPRNGGTGGVPEQPTDTDYLYVGGVRYSCYNYTNDDGQHIQHCDPDP</sequence>
<proteinExistence type="predicted"/>
<accession>A0A841GYB1</accession>
<evidence type="ECO:0000313" key="2">
    <source>
        <dbReference type="EMBL" id="MBB6070709.1"/>
    </source>
</evidence>
<feature type="chain" id="PRO_5032984044" evidence="1">
    <location>
        <begin position="32"/>
        <end position="166"/>
    </location>
</feature>
<reference evidence="2 3" key="1">
    <citation type="submission" date="2020-08" db="EMBL/GenBank/DDBJ databases">
        <title>Genomic Encyclopedia of Type Strains, Phase IV (KMG-IV): sequencing the most valuable type-strain genomes for metagenomic binning, comparative biology and taxonomic classification.</title>
        <authorList>
            <person name="Goeker M."/>
        </authorList>
    </citation>
    <scope>NUCLEOTIDE SEQUENCE [LARGE SCALE GENOMIC DNA]</scope>
    <source>
        <strain evidence="2 3">DSM 29007</strain>
    </source>
</reference>
<dbReference type="Proteomes" id="UP000582837">
    <property type="component" value="Unassembled WGS sequence"/>
</dbReference>
<feature type="signal peptide" evidence="1">
    <location>
        <begin position="1"/>
        <end position="31"/>
    </location>
</feature>
<evidence type="ECO:0000256" key="1">
    <source>
        <dbReference type="SAM" id="SignalP"/>
    </source>
</evidence>
<organism evidence="2 3">
    <name type="scientific">Longimicrobium terrae</name>
    <dbReference type="NCBI Taxonomy" id="1639882"/>
    <lineage>
        <taxon>Bacteria</taxon>
        <taxon>Pseudomonadati</taxon>
        <taxon>Gemmatimonadota</taxon>
        <taxon>Longimicrobiia</taxon>
        <taxon>Longimicrobiales</taxon>
        <taxon>Longimicrobiaceae</taxon>
        <taxon>Longimicrobium</taxon>
    </lineage>
</organism>
<comment type="caution">
    <text evidence="2">The sequence shown here is derived from an EMBL/GenBank/DDBJ whole genome shotgun (WGS) entry which is preliminary data.</text>
</comment>
<gene>
    <name evidence="2" type="ORF">HNQ61_002330</name>
</gene>
<name>A0A841GYB1_9BACT</name>
<keyword evidence="3" id="KW-1185">Reference proteome</keyword>
<dbReference type="RefSeq" id="WP_170034594.1">
    <property type="nucleotide sequence ID" value="NZ_JABDTL010000001.1"/>
</dbReference>
<dbReference type="AlphaFoldDB" id="A0A841GYB1"/>
<keyword evidence="1" id="KW-0732">Signal</keyword>
<dbReference type="EMBL" id="JACHIA010000005">
    <property type="protein sequence ID" value="MBB6070709.1"/>
    <property type="molecule type" value="Genomic_DNA"/>
</dbReference>